<reference evidence="5" key="1">
    <citation type="journal article" date="2013" name="Science">
        <title>Gene transfer from bacteria and archaea facilitated evolution of an extremophilic eukaryote.</title>
        <authorList>
            <person name="Schonknecht G."/>
            <person name="Chen W.H."/>
            <person name="Ternes C.M."/>
            <person name="Barbier G.G."/>
            <person name="Shrestha R.P."/>
            <person name="Stanke M."/>
            <person name="Brautigam A."/>
            <person name="Baker B.J."/>
            <person name="Banfield J.F."/>
            <person name="Garavito R.M."/>
            <person name="Carr K."/>
            <person name="Wilkerson C."/>
            <person name="Rensing S.A."/>
            <person name="Gagneul D."/>
            <person name="Dickenson N.E."/>
            <person name="Oesterhelt C."/>
            <person name="Lercher M.J."/>
            <person name="Weber A.P."/>
        </authorList>
    </citation>
    <scope>NUCLEOTIDE SEQUENCE [LARGE SCALE GENOMIC DNA]</scope>
    <source>
        <strain evidence="5">074W</strain>
    </source>
</reference>
<keyword evidence="5" id="KW-1185">Reference proteome</keyword>
<dbReference type="Gene3D" id="2.130.10.10">
    <property type="entry name" value="YVTN repeat-like/Quinoprotein amine dehydrogenase"/>
    <property type="match status" value="2"/>
</dbReference>
<dbReference type="Proteomes" id="UP000030680">
    <property type="component" value="Unassembled WGS sequence"/>
</dbReference>
<dbReference type="AlphaFoldDB" id="M2VW41"/>
<protein>
    <submittedName>
        <fullName evidence="4">Photosystem II stability/assembly factor HCF136</fullName>
    </submittedName>
</protein>
<dbReference type="InterPro" id="IPR028203">
    <property type="entry name" value="PSII_CF48-like_dom"/>
</dbReference>
<dbReference type="OrthoDB" id="1878471at2759"/>
<dbReference type="KEGG" id="gsl:Gasu_50420"/>
<dbReference type="Pfam" id="PF14870">
    <property type="entry name" value="PSII_BNR"/>
    <property type="match status" value="1"/>
</dbReference>
<evidence type="ECO:0000256" key="1">
    <source>
        <dbReference type="ARBA" id="ARBA00022531"/>
    </source>
</evidence>
<dbReference type="eggNOG" id="KOG3511">
    <property type="taxonomic scope" value="Eukaryota"/>
</dbReference>
<dbReference type="PANTHER" id="PTHR47199">
    <property type="entry name" value="PHOTOSYSTEM II STABILITY/ASSEMBLY FACTOR HCF136, CHLOROPLASTIC"/>
    <property type="match status" value="1"/>
</dbReference>
<keyword evidence="2" id="KW-0604">Photosystem II</keyword>
<organism evidence="4 5">
    <name type="scientific">Galdieria sulphuraria</name>
    <name type="common">Red alga</name>
    <dbReference type="NCBI Taxonomy" id="130081"/>
    <lineage>
        <taxon>Eukaryota</taxon>
        <taxon>Rhodophyta</taxon>
        <taxon>Bangiophyceae</taxon>
        <taxon>Galdieriales</taxon>
        <taxon>Galdieriaceae</taxon>
        <taxon>Galdieria</taxon>
    </lineage>
</organism>
<dbReference type="SUPFAM" id="SSF110296">
    <property type="entry name" value="Oligoxyloglucan reducing end-specific cellobiohydrolase"/>
    <property type="match status" value="1"/>
</dbReference>
<dbReference type="EMBL" id="KB454532">
    <property type="protein sequence ID" value="EME27451.1"/>
    <property type="molecule type" value="Genomic_DNA"/>
</dbReference>
<gene>
    <name evidence="4" type="ORF">Gasu_50420</name>
</gene>
<sequence>MCGWFSHQKKINHSLSYAWVYSISFRSPSTRFSLLPVDSFRKKTGRLICTRCCSTLNHHPHSIERRWVEKLPRRWVLNKLFQVVAALSLQSIGSSVEAAMGSTVDPSSSHEAAWKPLSVPTQSLLFDVDMDSKSHGWLIGANGTILETHDGGEHWEPRTFDFLRMDEEINYRFESISCYGNEGWIVGKPPILLHTQNGGKDWERIPLSSKLPGEPVLITALGPNRAELATTAGAIYTTDNGGKNWKALVKETIDATLNRTTSSGVTGASYYTGTVISITRDCNGYYLAISSRGNFYVTWHPGQEYWTPHPRDSSRRIQSMGFVQNDIHKGLWMANNGGFLGFSPPNPSLDTVSSIPFQRVDIRTGGYGILDVAFHQQKRNEVWASVGSGILYRSFDGGKHWEKDPWLDHLGSVLYRIKFVENSGFILGAKGTLLRYNG</sequence>
<dbReference type="GO" id="GO:0009523">
    <property type="term" value="C:photosystem II"/>
    <property type="evidence" value="ECO:0007669"/>
    <property type="project" value="UniProtKB-KW"/>
</dbReference>
<dbReference type="InterPro" id="IPR015943">
    <property type="entry name" value="WD40/YVTN_repeat-like_dom_sf"/>
</dbReference>
<proteinExistence type="predicted"/>
<dbReference type="NCBIfam" id="NF010237">
    <property type="entry name" value="PRK13684.1"/>
    <property type="match status" value="1"/>
</dbReference>
<accession>M2VW41</accession>
<keyword evidence="1" id="KW-0602">Photosynthesis</keyword>
<evidence type="ECO:0000313" key="5">
    <source>
        <dbReference type="Proteomes" id="UP000030680"/>
    </source>
</evidence>
<evidence type="ECO:0000256" key="2">
    <source>
        <dbReference type="ARBA" id="ARBA00023276"/>
    </source>
</evidence>
<evidence type="ECO:0000259" key="3">
    <source>
        <dbReference type="Pfam" id="PF14870"/>
    </source>
</evidence>
<dbReference type="GO" id="GO:0015979">
    <property type="term" value="P:photosynthesis"/>
    <property type="evidence" value="ECO:0007669"/>
    <property type="project" value="UniProtKB-KW"/>
</dbReference>
<dbReference type="OMA" id="EGWIAGQ"/>
<dbReference type="PANTHER" id="PTHR47199:SF2">
    <property type="entry name" value="PHOTOSYSTEM II STABILITY_ASSEMBLY FACTOR HCF136, CHLOROPLASTIC"/>
    <property type="match status" value="1"/>
</dbReference>
<dbReference type="STRING" id="130081.M2VW41"/>
<feature type="domain" description="Photosynthesis system II assembly factor Ycf48/Hcf136-like" evidence="3">
    <location>
        <begin position="110"/>
        <end position="436"/>
    </location>
</feature>
<name>M2VW41_GALSU</name>
<dbReference type="Gramene" id="EME27451">
    <property type="protein sequence ID" value="EME27451"/>
    <property type="gene ID" value="Gasu_50420"/>
</dbReference>
<dbReference type="RefSeq" id="XP_005703971.1">
    <property type="nucleotide sequence ID" value="XM_005703914.1"/>
</dbReference>
<dbReference type="GeneID" id="17086358"/>
<evidence type="ECO:0000313" key="4">
    <source>
        <dbReference type="EMBL" id="EME27451.1"/>
    </source>
</evidence>